<evidence type="ECO:0000256" key="2">
    <source>
        <dbReference type="ARBA" id="ARBA00022692"/>
    </source>
</evidence>
<dbReference type="PANTHER" id="PTHR42727:SF1">
    <property type="entry name" value="PHOSPHATE TRANSPORT SYSTEM PERMEASE"/>
    <property type="match status" value="1"/>
</dbReference>
<reference evidence="7 8" key="1">
    <citation type="submission" date="2019-03" db="EMBL/GenBank/DDBJ databases">
        <title>Nitrincola sp. nov. isolated from an Indian soda lake.</title>
        <authorList>
            <person name="Joshi A."/>
            <person name="Thite S.V."/>
            <person name="Joseph N."/>
            <person name="Dhotre D."/>
            <person name="Moorthy M."/>
            <person name="Shouche Y.S."/>
        </authorList>
    </citation>
    <scope>NUCLEOTIDE SEQUENCE [LARGE SCALE GENOMIC DNA]</scope>
    <source>
        <strain evidence="7 8">MEB193</strain>
    </source>
</reference>
<feature type="transmembrane region" description="Helical" evidence="5">
    <location>
        <begin position="521"/>
        <end position="542"/>
    </location>
</feature>
<keyword evidence="2 5" id="KW-0812">Transmembrane</keyword>
<evidence type="ECO:0000313" key="7">
    <source>
        <dbReference type="EMBL" id="KAA0873727.1"/>
    </source>
</evidence>
<comment type="subcellular location">
    <subcellularLocation>
        <location evidence="1 5">Cell membrane</location>
        <topology evidence="1 5">Multi-pass membrane protein</topology>
    </subcellularLocation>
</comment>
<protein>
    <submittedName>
        <fullName evidence="7">ABC transporter permease subunit</fullName>
    </submittedName>
</protein>
<keyword evidence="4 5" id="KW-0472">Membrane</keyword>
<dbReference type="CDD" id="cd06261">
    <property type="entry name" value="TM_PBP2"/>
    <property type="match status" value="1"/>
</dbReference>
<feature type="transmembrane region" description="Helical" evidence="5">
    <location>
        <begin position="608"/>
        <end position="627"/>
    </location>
</feature>
<dbReference type="InterPro" id="IPR000515">
    <property type="entry name" value="MetI-like"/>
</dbReference>
<evidence type="ECO:0000313" key="8">
    <source>
        <dbReference type="Proteomes" id="UP000325302"/>
    </source>
</evidence>
<name>A0A5A9VYW5_9GAMM</name>
<organism evidence="7 8">
    <name type="scientific">Nitrincola tapanii</name>
    <dbReference type="NCBI Taxonomy" id="1708751"/>
    <lineage>
        <taxon>Bacteria</taxon>
        <taxon>Pseudomonadati</taxon>
        <taxon>Pseudomonadota</taxon>
        <taxon>Gammaproteobacteria</taxon>
        <taxon>Oceanospirillales</taxon>
        <taxon>Oceanospirillaceae</taxon>
        <taxon>Nitrincola</taxon>
    </lineage>
</organism>
<dbReference type="SUPFAM" id="SSF161098">
    <property type="entry name" value="MetI-like"/>
    <property type="match status" value="1"/>
</dbReference>
<evidence type="ECO:0000256" key="5">
    <source>
        <dbReference type="RuleBase" id="RU363032"/>
    </source>
</evidence>
<comment type="similarity">
    <text evidence="5">Belongs to the binding-protein-dependent transport system permease family.</text>
</comment>
<dbReference type="Gene3D" id="1.10.3720.10">
    <property type="entry name" value="MetI-like"/>
    <property type="match status" value="1"/>
</dbReference>
<evidence type="ECO:0000256" key="4">
    <source>
        <dbReference type="ARBA" id="ARBA00023136"/>
    </source>
</evidence>
<dbReference type="PANTHER" id="PTHR42727">
    <property type="entry name" value="PHOSPHATE TRANSPORT SYSTEM PERMEASE PROTEIN"/>
    <property type="match status" value="1"/>
</dbReference>
<evidence type="ECO:0000256" key="3">
    <source>
        <dbReference type="ARBA" id="ARBA00022989"/>
    </source>
</evidence>
<dbReference type="SUPFAM" id="SSF50978">
    <property type="entry name" value="WD40 repeat-like"/>
    <property type="match status" value="1"/>
</dbReference>
<dbReference type="OrthoDB" id="9785113at2"/>
<dbReference type="AlphaFoldDB" id="A0A5A9VYW5"/>
<gene>
    <name evidence="7" type="ORF">E1H14_11795</name>
</gene>
<evidence type="ECO:0000259" key="6">
    <source>
        <dbReference type="PROSITE" id="PS50928"/>
    </source>
</evidence>
<dbReference type="PROSITE" id="PS50928">
    <property type="entry name" value="ABC_TM1"/>
    <property type="match status" value="1"/>
</dbReference>
<feature type="transmembrane region" description="Helical" evidence="5">
    <location>
        <begin position="562"/>
        <end position="588"/>
    </location>
</feature>
<feature type="transmembrane region" description="Helical" evidence="5">
    <location>
        <begin position="724"/>
        <end position="746"/>
    </location>
</feature>
<dbReference type="Pfam" id="PF00528">
    <property type="entry name" value="BPD_transp_1"/>
    <property type="match status" value="1"/>
</dbReference>
<feature type="transmembrane region" description="Helical" evidence="5">
    <location>
        <begin position="656"/>
        <end position="677"/>
    </location>
</feature>
<feature type="transmembrane region" description="Helical" evidence="5">
    <location>
        <begin position="495"/>
        <end position="515"/>
    </location>
</feature>
<keyword evidence="8" id="KW-1185">Reference proteome</keyword>
<dbReference type="InterPro" id="IPR036322">
    <property type="entry name" value="WD40_repeat_dom_sf"/>
</dbReference>
<feature type="transmembrane region" description="Helical" evidence="5">
    <location>
        <begin position="461"/>
        <end position="483"/>
    </location>
</feature>
<dbReference type="RefSeq" id="WP_149391686.1">
    <property type="nucleotide sequence ID" value="NZ_SMRS01000009.1"/>
</dbReference>
<evidence type="ECO:0000256" key="1">
    <source>
        <dbReference type="ARBA" id="ARBA00004651"/>
    </source>
</evidence>
<dbReference type="Proteomes" id="UP000325302">
    <property type="component" value="Unassembled WGS sequence"/>
</dbReference>
<accession>A0A5A9VYW5</accession>
<keyword evidence="5" id="KW-0813">Transport</keyword>
<dbReference type="GO" id="GO:0055085">
    <property type="term" value="P:transmembrane transport"/>
    <property type="evidence" value="ECO:0007669"/>
    <property type="project" value="InterPro"/>
</dbReference>
<keyword evidence="3 5" id="KW-1133">Transmembrane helix</keyword>
<feature type="domain" description="ABC transmembrane type-1" evidence="6">
    <location>
        <begin position="454"/>
        <end position="743"/>
    </location>
</feature>
<dbReference type="EMBL" id="SMRS01000009">
    <property type="protein sequence ID" value="KAA0873727.1"/>
    <property type="molecule type" value="Genomic_DNA"/>
</dbReference>
<dbReference type="GO" id="GO:0005886">
    <property type="term" value="C:plasma membrane"/>
    <property type="evidence" value="ECO:0007669"/>
    <property type="project" value="UniProtKB-SubCell"/>
</dbReference>
<comment type="caution">
    <text evidence="7">The sequence shown here is derived from an EMBL/GenBank/DDBJ whole genome shotgun (WGS) entry which is preliminary data.</text>
</comment>
<sequence>MASDFMPTPKRVHPLRKRRVQVAHWRSIWRRFSNQLSRLSISCAGYGVILSLLLIFLYLLWEVLPLLRGAQLEAQGQQPLAVSIEQPLALALSPSADLALILSATQGALWIDPVSGQLHQQQPLPFLSSAQVQHFSQADAETGLSAWGLSQGELWVSQHRFYSVYQEGELVSQGNVEFPLPITQPFDPEGRALILTALATNLAQSQLLLAAVSEDQRLLVQRWQLQPEVKLLEQSVQRLDFQAQYLLIDANLKHLLIIDTQAQLQVFSAGQEGPAITWQKQLETRLSGMEGITHLLRLPGGRSFLSADTQGQVQQWQLIQKAGHELSLQKLRQFPALSQSIQHLSADPYSKSFLAMDQQGQTALYPTTSGEEPLRWSASAQTQHWSFAAHPQRLIALDADGLTSWQVHHPHPEISWRTLWTQVHYEGYEAPAWVWQPAVAHDSFEPKFSLTPLMLGTLKTALFSLLFAMPLAIMAAIYTACFMSPGLRAWVKPGIELMEAFPTVIIGFIAGLWLAPWVEAHLASVISLLLFLPFAMLLAGLFNQKWLPKLLKRPVPGSGTELFILLPWLFLCGAVLIYCAPQLEAFWFQGDLGAWLSAHSIDYEQRNAMIVGIAMGFAVIPAIFSIAEDALFNVPRHLTQGALALGASPWQTVRRVVLPAAAAGIFSALMIGLGRALGETMILLMASGNTPLSNFNLFEGMRSLSASLVIELPETAVGSSHYRVLFLAALLLFVFTFVLNTLAEVVRQRLRQHYRTL</sequence>
<dbReference type="InterPro" id="IPR035906">
    <property type="entry name" value="MetI-like_sf"/>
</dbReference>
<feature type="transmembrane region" description="Helical" evidence="5">
    <location>
        <begin position="39"/>
        <end position="61"/>
    </location>
</feature>
<proteinExistence type="inferred from homology"/>